<proteinExistence type="predicted"/>
<gene>
    <name evidence="1" type="ORF">BDM02DRAFT_3185046</name>
</gene>
<evidence type="ECO:0000313" key="1">
    <source>
        <dbReference type="EMBL" id="KAF9650892.1"/>
    </source>
</evidence>
<evidence type="ECO:0000313" key="2">
    <source>
        <dbReference type="Proteomes" id="UP000886501"/>
    </source>
</evidence>
<protein>
    <submittedName>
        <fullName evidence="1">Uncharacterized protein</fullName>
    </submittedName>
</protein>
<reference evidence="1" key="1">
    <citation type="submission" date="2019-10" db="EMBL/GenBank/DDBJ databases">
        <authorList>
            <consortium name="DOE Joint Genome Institute"/>
            <person name="Kuo A."/>
            <person name="Miyauchi S."/>
            <person name="Kiss E."/>
            <person name="Drula E."/>
            <person name="Kohler A."/>
            <person name="Sanchez-Garcia M."/>
            <person name="Andreopoulos B."/>
            <person name="Barry K.W."/>
            <person name="Bonito G."/>
            <person name="Buee M."/>
            <person name="Carver A."/>
            <person name="Chen C."/>
            <person name="Cichocki N."/>
            <person name="Clum A."/>
            <person name="Culley D."/>
            <person name="Crous P.W."/>
            <person name="Fauchery L."/>
            <person name="Girlanda M."/>
            <person name="Hayes R."/>
            <person name="Keri Z."/>
            <person name="Labutti K."/>
            <person name="Lipzen A."/>
            <person name="Lombard V."/>
            <person name="Magnuson J."/>
            <person name="Maillard F."/>
            <person name="Morin E."/>
            <person name="Murat C."/>
            <person name="Nolan M."/>
            <person name="Ohm R."/>
            <person name="Pangilinan J."/>
            <person name="Pereira M."/>
            <person name="Perotto S."/>
            <person name="Peter M."/>
            <person name="Riley R."/>
            <person name="Sitrit Y."/>
            <person name="Stielow B."/>
            <person name="Szollosi G."/>
            <person name="Zifcakova L."/>
            <person name="Stursova M."/>
            <person name="Spatafora J.W."/>
            <person name="Tedersoo L."/>
            <person name="Vaario L.-M."/>
            <person name="Yamada A."/>
            <person name="Yan M."/>
            <person name="Wang P."/>
            <person name="Xu J."/>
            <person name="Bruns T."/>
            <person name="Baldrian P."/>
            <person name="Vilgalys R."/>
            <person name="Henrissat B."/>
            <person name="Grigoriev I.V."/>
            <person name="Hibbett D."/>
            <person name="Nagy L.G."/>
            <person name="Martin F.M."/>
        </authorList>
    </citation>
    <scope>NUCLEOTIDE SEQUENCE</scope>
    <source>
        <strain evidence="1">P2</strain>
    </source>
</reference>
<keyword evidence="2" id="KW-1185">Reference proteome</keyword>
<reference evidence="1" key="2">
    <citation type="journal article" date="2020" name="Nat. Commun.">
        <title>Large-scale genome sequencing of mycorrhizal fungi provides insights into the early evolution of symbiotic traits.</title>
        <authorList>
            <person name="Miyauchi S."/>
            <person name="Kiss E."/>
            <person name="Kuo A."/>
            <person name="Drula E."/>
            <person name="Kohler A."/>
            <person name="Sanchez-Garcia M."/>
            <person name="Morin E."/>
            <person name="Andreopoulos B."/>
            <person name="Barry K.W."/>
            <person name="Bonito G."/>
            <person name="Buee M."/>
            <person name="Carver A."/>
            <person name="Chen C."/>
            <person name="Cichocki N."/>
            <person name="Clum A."/>
            <person name="Culley D."/>
            <person name="Crous P.W."/>
            <person name="Fauchery L."/>
            <person name="Girlanda M."/>
            <person name="Hayes R.D."/>
            <person name="Keri Z."/>
            <person name="LaButti K."/>
            <person name="Lipzen A."/>
            <person name="Lombard V."/>
            <person name="Magnuson J."/>
            <person name="Maillard F."/>
            <person name="Murat C."/>
            <person name="Nolan M."/>
            <person name="Ohm R.A."/>
            <person name="Pangilinan J."/>
            <person name="Pereira M.F."/>
            <person name="Perotto S."/>
            <person name="Peter M."/>
            <person name="Pfister S."/>
            <person name="Riley R."/>
            <person name="Sitrit Y."/>
            <person name="Stielow J.B."/>
            <person name="Szollosi G."/>
            <person name="Zifcakova L."/>
            <person name="Stursova M."/>
            <person name="Spatafora J.W."/>
            <person name="Tedersoo L."/>
            <person name="Vaario L.M."/>
            <person name="Yamada A."/>
            <person name="Yan M."/>
            <person name="Wang P."/>
            <person name="Xu J."/>
            <person name="Bruns T."/>
            <person name="Baldrian P."/>
            <person name="Vilgalys R."/>
            <person name="Dunand C."/>
            <person name="Henrissat B."/>
            <person name="Grigoriev I.V."/>
            <person name="Hibbett D."/>
            <person name="Nagy L.G."/>
            <person name="Martin F.M."/>
        </authorList>
    </citation>
    <scope>NUCLEOTIDE SEQUENCE</scope>
    <source>
        <strain evidence="1">P2</strain>
    </source>
</reference>
<sequence length="475" mass="53773">MTADGLRKWHRRQLLIFASSSQALVLLLLFLSSYLPLFDSSPWTVLDKSTTLWATSSLLRWDVFHLGFAAEERMYEHQWAFFPGVPNLIKFLGQITSNDSWATFLQGSTLLATALDSTLVLYELGLCHLKSPSLSFLSATLSLLPSSPATLRHAPYAEPFFTWASYRGMLACAKSQWGRGSLYFCLAGIFRSNGVLLSGFILWGMLVEPFLTERILAIKRVPYALLLTSLIFSPAIYHQYSGYQVFCQETDTPAPWCSNFPPSIYTYVQSKYWNVGFLRYWTPQQIPNFLLAAPVLALLSYYSVQSVCSFAGRLFDKAQPRNLPAPESQSLAPHSIHAFIFTSILLFASHTQIILRFASSLPFTYWSAARLLIDHPRLATVEYVTSGSHPHLDPEVQSGNTRGHIVLRPSSFHGFQYPVFVLEVLLSAILVVYASIALSYALHYYMKSWHSATYHTHDKPTQHQYNPLYIDHHEA</sequence>
<comment type="caution">
    <text evidence="1">The sequence shown here is derived from an EMBL/GenBank/DDBJ whole genome shotgun (WGS) entry which is preliminary data.</text>
</comment>
<organism evidence="1 2">
    <name type="scientific">Thelephora ganbajun</name>
    <name type="common">Ganba fungus</name>
    <dbReference type="NCBI Taxonomy" id="370292"/>
    <lineage>
        <taxon>Eukaryota</taxon>
        <taxon>Fungi</taxon>
        <taxon>Dikarya</taxon>
        <taxon>Basidiomycota</taxon>
        <taxon>Agaricomycotina</taxon>
        <taxon>Agaricomycetes</taxon>
        <taxon>Thelephorales</taxon>
        <taxon>Thelephoraceae</taxon>
        <taxon>Thelephora</taxon>
    </lineage>
</organism>
<accession>A0ACB6ZMR6</accession>
<name>A0ACB6ZMR6_THEGA</name>
<dbReference type="EMBL" id="MU117980">
    <property type="protein sequence ID" value="KAF9650892.1"/>
    <property type="molecule type" value="Genomic_DNA"/>
</dbReference>
<dbReference type="Proteomes" id="UP000886501">
    <property type="component" value="Unassembled WGS sequence"/>
</dbReference>